<organism evidence="1 2">
    <name type="scientific">Haemonchus placei</name>
    <name type="common">Barber's pole worm</name>
    <dbReference type="NCBI Taxonomy" id="6290"/>
    <lineage>
        <taxon>Eukaryota</taxon>
        <taxon>Metazoa</taxon>
        <taxon>Ecdysozoa</taxon>
        <taxon>Nematoda</taxon>
        <taxon>Chromadorea</taxon>
        <taxon>Rhabditida</taxon>
        <taxon>Rhabditina</taxon>
        <taxon>Rhabditomorpha</taxon>
        <taxon>Strongyloidea</taxon>
        <taxon>Trichostrongylidae</taxon>
        <taxon>Haemonchus</taxon>
    </lineage>
</organism>
<dbReference type="Proteomes" id="UP000268014">
    <property type="component" value="Unassembled WGS sequence"/>
</dbReference>
<name>A0A3P7WS83_HAEPC</name>
<keyword evidence="2" id="KW-1185">Reference proteome</keyword>
<dbReference type="AlphaFoldDB" id="A0A3P7WS83"/>
<reference evidence="1 2" key="1">
    <citation type="submission" date="2018-11" db="EMBL/GenBank/DDBJ databases">
        <authorList>
            <consortium name="Pathogen Informatics"/>
        </authorList>
    </citation>
    <scope>NUCLEOTIDE SEQUENCE [LARGE SCALE GENOMIC DNA]</scope>
    <source>
        <strain evidence="1 2">MHpl1</strain>
    </source>
</reference>
<accession>A0A3P7WS83</accession>
<proteinExistence type="predicted"/>
<protein>
    <submittedName>
        <fullName evidence="1">Uncharacterized protein</fullName>
    </submittedName>
</protein>
<evidence type="ECO:0000313" key="1">
    <source>
        <dbReference type="EMBL" id="VDO16295.1"/>
    </source>
</evidence>
<dbReference type="EMBL" id="UZAF01006260">
    <property type="protein sequence ID" value="VDO16295.1"/>
    <property type="molecule type" value="Genomic_DNA"/>
</dbReference>
<dbReference type="OrthoDB" id="297496at2759"/>
<gene>
    <name evidence="1" type="ORF">HPLM_LOCUS2686</name>
</gene>
<sequence length="75" mass="8410">MGVLRVCSKRQRKGSKVDEMDTVERGEAHTVDASSMNSEFGSLPSIGEIEDEDEQKTPRMSVKVSHHFAFCLPDR</sequence>
<evidence type="ECO:0000313" key="2">
    <source>
        <dbReference type="Proteomes" id="UP000268014"/>
    </source>
</evidence>